<dbReference type="PROSITE" id="PS51375">
    <property type="entry name" value="PPR"/>
    <property type="match status" value="10"/>
</dbReference>
<gene>
    <name evidence="4" type="ORF">JCGZ_10269</name>
</gene>
<feature type="repeat" description="PPR" evidence="3">
    <location>
        <begin position="469"/>
        <end position="503"/>
    </location>
</feature>
<protein>
    <recommendedName>
        <fullName evidence="6">Pentacotripeptide-repeat region of PRORP domain-containing protein</fullName>
    </recommendedName>
</protein>
<evidence type="ECO:0000256" key="3">
    <source>
        <dbReference type="PROSITE-ProRule" id="PRU00708"/>
    </source>
</evidence>
<evidence type="ECO:0000313" key="5">
    <source>
        <dbReference type="Proteomes" id="UP000027138"/>
    </source>
</evidence>
<evidence type="ECO:0000256" key="2">
    <source>
        <dbReference type="ARBA" id="ARBA00022737"/>
    </source>
</evidence>
<dbReference type="PANTHER" id="PTHR47941">
    <property type="entry name" value="PENTATRICOPEPTIDE REPEAT-CONTAINING PROTEIN 3, MITOCHONDRIAL"/>
    <property type="match status" value="1"/>
</dbReference>
<feature type="repeat" description="PPR" evidence="3">
    <location>
        <begin position="399"/>
        <end position="433"/>
    </location>
</feature>
<dbReference type="Proteomes" id="UP000027138">
    <property type="component" value="Unassembled WGS sequence"/>
</dbReference>
<feature type="repeat" description="PPR" evidence="3">
    <location>
        <begin position="189"/>
        <end position="223"/>
    </location>
</feature>
<dbReference type="Pfam" id="PF13041">
    <property type="entry name" value="PPR_2"/>
    <property type="match status" value="4"/>
</dbReference>
<dbReference type="EMBL" id="KK914219">
    <property type="protein sequence ID" value="KDP46429.1"/>
    <property type="molecule type" value="Genomic_DNA"/>
</dbReference>
<evidence type="ECO:0008006" key="6">
    <source>
        <dbReference type="Google" id="ProtNLM"/>
    </source>
</evidence>
<dbReference type="Pfam" id="PF01535">
    <property type="entry name" value="PPR"/>
    <property type="match status" value="1"/>
</dbReference>
<feature type="repeat" description="PPR" evidence="3">
    <location>
        <begin position="224"/>
        <end position="258"/>
    </location>
</feature>
<feature type="repeat" description="PPR" evidence="3">
    <location>
        <begin position="364"/>
        <end position="398"/>
    </location>
</feature>
<feature type="repeat" description="PPR" evidence="3">
    <location>
        <begin position="504"/>
        <end position="538"/>
    </location>
</feature>
<dbReference type="Gene3D" id="1.25.40.10">
    <property type="entry name" value="Tetratricopeptide repeat domain"/>
    <property type="match status" value="5"/>
</dbReference>
<name>A0A067LPH7_JATCU</name>
<feature type="repeat" description="PPR" evidence="3">
    <location>
        <begin position="259"/>
        <end position="293"/>
    </location>
</feature>
<keyword evidence="5" id="KW-1185">Reference proteome</keyword>
<organism evidence="4 5">
    <name type="scientific">Jatropha curcas</name>
    <name type="common">Barbados nut</name>
    <dbReference type="NCBI Taxonomy" id="180498"/>
    <lineage>
        <taxon>Eukaryota</taxon>
        <taxon>Viridiplantae</taxon>
        <taxon>Streptophyta</taxon>
        <taxon>Embryophyta</taxon>
        <taxon>Tracheophyta</taxon>
        <taxon>Spermatophyta</taxon>
        <taxon>Magnoliopsida</taxon>
        <taxon>eudicotyledons</taxon>
        <taxon>Gunneridae</taxon>
        <taxon>Pentapetalae</taxon>
        <taxon>rosids</taxon>
        <taxon>fabids</taxon>
        <taxon>Malpighiales</taxon>
        <taxon>Euphorbiaceae</taxon>
        <taxon>Crotonoideae</taxon>
        <taxon>Jatropheae</taxon>
        <taxon>Jatropha</taxon>
    </lineage>
</organism>
<feature type="repeat" description="PPR" evidence="3">
    <location>
        <begin position="329"/>
        <end position="363"/>
    </location>
</feature>
<evidence type="ECO:0000256" key="1">
    <source>
        <dbReference type="ARBA" id="ARBA00007626"/>
    </source>
</evidence>
<dbReference type="AlphaFoldDB" id="A0A067LPH7"/>
<dbReference type="Pfam" id="PF13812">
    <property type="entry name" value="PPR_3"/>
    <property type="match status" value="1"/>
</dbReference>
<dbReference type="OrthoDB" id="185373at2759"/>
<dbReference type="NCBIfam" id="TIGR00756">
    <property type="entry name" value="PPR"/>
    <property type="match status" value="9"/>
</dbReference>
<comment type="similarity">
    <text evidence="1">Belongs to the PPR family. P subfamily.</text>
</comment>
<accession>A0A067LPH7</accession>
<evidence type="ECO:0000313" key="4">
    <source>
        <dbReference type="EMBL" id="KDP46429.1"/>
    </source>
</evidence>
<dbReference type="InterPro" id="IPR002885">
    <property type="entry name" value="PPR_rpt"/>
</dbReference>
<feature type="repeat" description="PPR" evidence="3">
    <location>
        <begin position="294"/>
        <end position="328"/>
    </location>
</feature>
<dbReference type="KEGG" id="jcu:105634180"/>
<feature type="repeat" description="PPR" evidence="3">
    <location>
        <begin position="574"/>
        <end position="608"/>
    </location>
</feature>
<proteinExistence type="inferred from homology"/>
<reference evidence="4 5" key="1">
    <citation type="journal article" date="2014" name="PLoS ONE">
        <title>Global Analysis of Gene Expression Profiles in Physic Nut (Jatropha curcas L.) Seedlings Exposed to Salt Stress.</title>
        <authorList>
            <person name="Zhang L."/>
            <person name="Zhang C."/>
            <person name="Wu P."/>
            <person name="Chen Y."/>
            <person name="Li M."/>
            <person name="Jiang H."/>
            <person name="Wu G."/>
        </authorList>
    </citation>
    <scope>NUCLEOTIDE SEQUENCE [LARGE SCALE GENOMIC DNA]</scope>
    <source>
        <strain evidence="5">cv. GZQX0401</strain>
        <tissue evidence="4">Young leaves</tissue>
    </source>
</reference>
<dbReference type="InterPro" id="IPR011990">
    <property type="entry name" value="TPR-like_helical_dom_sf"/>
</dbReference>
<keyword evidence="2" id="KW-0677">Repeat</keyword>
<sequence length="634" mass="72612">MNRDRIKILLNSTIFTCNVPINSKPFLYHFIPQSPYSFSSSDLDIISNPSSKSLSNPLYHLLPRTQNPNNIVNIIYSFLKQDNTQLAILQNDIKGLLAHLGTNEISRVLLRCQSDSISALAFFNWVKNDLDIKPSTHNYCLLVHILACSREFKQAMKFLTELIRLVKDCASSEDVFQSLVLCCEDCNWDPVIFDMLIKAYVKEGLIKEGFSTFMKIVEVGYVPSVVACNSVLNGLLKLNCIDLCWQVYIEMGKVGIHPNSYTFNILTHVFCRDGDVTKVNDFLEKMEEEGFEPDIVTYNTLISCYCRKGRLNDAFYLYRIMYRRRVLPDLVSYTALMSGLCKEGRLRDAHQLFHRMVHRGLNPDIVSFNTLICGYCKEGKIRELRLLLHEMIGSGIRPDNVTCRVLVEGYAKQGRIVSALNLVVELERFGVPISWDIYDYLIVSLCKEDKPFAAKNLLERICQQGYVPGAEICNELIQSFCKSDCVADALLLKAEMVHRNLKPNVTGYKALLCCLCRMSRRREVESLMEEMLQSDMLPDPEICRALTHMYCKERDFGKAESLLEFFAKEFQIFDTESYNTLVKISCEDGDFTKLLYLQDRMLKVGVTPNGLTFKHMIHGLSKSMSLDKDKLLVE</sequence>